<proteinExistence type="predicted"/>
<dbReference type="FunFam" id="3.30.730.10:FF:000001">
    <property type="entry name" value="Ethylene-responsive transcription factor 2"/>
    <property type="match status" value="1"/>
</dbReference>
<evidence type="ECO:0000256" key="1">
    <source>
        <dbReference type="ARBA" id="ARBA00004123"/>
    </source>
</evidence>
<keyword evidence="2" id="KW-0936">Ethylene signaling pathway</keyword>
<dbReference type="PRINTS" id="PR00367">
    <property type="entry name" value="ETHRSPELEMNT"/>
</dbReference>
<dbReference type="GO" id="GO:0005634">
    <property type="term" value="C:nucleus"/>
    <property type="evidence" value="ECO:0007669"/>
    <property type="project" value="UniProtKB-SubCell"/>
</dbReference>
<comment type="caution">
    <text evidence="11">The sequence shown here is derived from an EMBL/GenBank/DDBJ whole genome shotgun (WGS) entry which is preliminary data.</text>
</comment>
<comment type="subcellular location">
    <subcellularLocation>
        <location evidence="1">Nucleus</location>
    </subcellularLocation>
</comment>
<reference evidence="11 12" key="1">
    <citation type="submission" date="2017-07" db="EMBL/GenBank/DDBJ databases">
        <title>An improved, manually edited Actinidia chinensis var. chinensis (kiwifruit) genome highlights the challenges associated with draft genomes and gene prediction in plants.</title>
        <authorList>
            <person name="Pilkington S."/>
            <person name="Crowhurst R."/>
            <person name="Hilario E."/>
            <person name="Nardozza S."/>
            <person name="Fraser L."/>
            <person name="Peng Y."/>
            <person name="Gunaseelan K."/>
            <person name="Simpson R."/>
            <person name="Tahir J."/>
            <person name="Deroles S."/>
            <person name="Templeton K."/>
            <person name="Luo Z."/>
            <person name="Davy M."/>
            <person name="Cheng C."/>
            <person name="Mcneilage M."/>
            <person name="Scaglione D."/>
            <person name="Liu Y."/>
            <person name="Zhang Q."/>
            <person name="Datson P."/>
            <person name="De Silva N."/>
            <person name="Gardiner S."/>
            <person name="Bassett H."/>
            <person name="Chagne D."/>
            <person name="Mccallum J."/>
            <person name="Dzierzon H."/>
            <person name="Deng C."/>
            <person name="Wang Y.-Y."/>
            <person name="Barron N."/>
            <person name="Manako K."/>
            <person name="Bowen J."/>
            <person name="Foster T."/>
            <person name="Erridge Z."/>
            <person name="Tiffin H."/>
            <person name="Waite C."/>
            <person name="Davies K."/>
            <person name="Grierson E."/>
            <person name="Laing W."/>
            <person name="Kirk R."/>
            <person name="Chen X."/>
            <person name="Wood M."/>
            <person name="Montefiori M."/>
            <person name="Brummell D."/>
            <person name="Schwinn K."/>
            <person name="Catanach A."/>
            <person name="Fullerton C."/>
            <person name="Li D."/>
            <person name="Meiyalaghan S."/>
            <person name="Nieuwenhuizen N."/>
            <person name="Read N."/>
            <person name="Prakash R."/>
            <person name="Hunter D."/>
            <person name="Zhang H."/>
            <person name="Mckenzie M."/>
            <person name="Knabel M."/>
            <person name="Harris A."/>
            <person name="Allan A."/>
            <person name="Chen A."/>
            <person name="Janssen B."/>
            <person name="Plunkett B."/>
            <person name="Dwamena C."/>
            <person name="Voogd C."/>
            <person name="Leif D."/>
            <person name="Lafferty D."/>
            <person name="Souleyre E."/>
            <person name="Varkonyi-Gasic E."/>
            <person name="Gambi F."/>
            <person name="Hanley J."/>
            <person name="Yao J.-L."/>
            <person name="Cheung J."/>
            <person name="David K."/>
            <person name="Warren B."/>
            <person name="Marsh K."/>
            <person name="Snowden K."/>
            <person name="Lin-Wang K."/>
            <person name="Brian L."/>
            <person name="Martinez-Sanchez M."/>
            <person name="Wang M."/>
            <person name="Ileperuma N."/>
            <person name="Macnee N."/>
            <person name="Campin R."/>
            <person name="Mcatee P."/>
            <person name="Drummond R."/>
            <person name="Espley R."/>
            <person name="Ireland H."/>
            <person name="Wu R."/>
            <person name="Atkinson R."/>
            <person name="Karunairetnam S."/>
            <person name="Bulley S."/>
            <person name="Chunkath S."/>
            <person name="Hanley Z."/>
            <person name="Storey R."/>
            <person name="Thrimawithana A."/>
            <person name="Thomson S."/>
            <person name="David C."/>
            <person name="Testolin R."/>
        </authorList>
    </citation>
    <scope>NUCLEOTIDE SEQUENCE [LARGE SCALE GENOMIC DNA]</scope>
    <source>
        <strain evidence="12">cv. Red5</strain>
        <tissue evidence="11">Young leaf</tissue>
    </source>
</reference>
<dbReference type="OMA" id="WDNDQKG"/>
<name>A0A2R6QJW4_ACTCC</name>
<dbReference type="STRING" id="1590841.A0A2R6QJW4"/>
<dbReference type="GO" id="GO:0000976">
    <property type="term" value="F:transcription cis-regulatory region binding"/>
    <property type="evidence" value="ECO:0007669"/>
    <property type="project" value="UniProtKB-ARBA"/>
</dbReference>
<organism evidence="11 12">
    <name type="scientific">Actinidia chinensis var. chinensis</name>
    <name type="common">Chinese soft-hair kiwi</name>
    <dbReference type="NCBI Taxonomy" id="1590841"/>
    <lineage>
        <taxon>Eukaryota</taxon>
        <taxon>Viridiplantae</taxon>
        <taxon>Streptophyta</taxon>
        <taxon>Embryophyta</taxon>
        <taxon>Tracheophyta</taxon>
        <taxon>Spermatophyta</taxon>
        <taxon>Magnoliopsida</taxon>
        <taxon>eudicotyledons</taxon>
        <taxon>Gunneridae</taxon>
        <taxon>Pentapetalae</taxon>
        <taxon>asterids</taxon>
        <taxon>Ericales</taxon>
        <taxon>Actinidiaceae</taxon>
        <taxon>Actinidia</taxon>
    </lineage>
</organism>
<evidence type="ECO:0000256" key="2">
    <source>
        <dbReference type="ARBA" id="ARBA00022745"/>
    </source>
</evidence>
<evidence type="ECO:0000256" key="5">
    <source>
        <dbReference type="ARBA" id="ARBA00023125"/>
    </source>
</evidence>
<keyword evidence="3" id="KW-0611">Plant defense</keyword>
<reference evidence="12" key="2">
    <citation type="journal article" date="2018" name="BMC Genomics">
        <title>A manually annotated Actinidia chinensis var. chinensis (kiwifruit) genome highlights the challenges associated with draft genomes and gene prediction in plants.</title>
        <authorList>
            <person name="Pilkington S.M."/>
            <person name="Crowhurst R."/>
            <person name="Hilario E."/>
            <person name="Nardozza S."/>
            <person name="Fraser L."/>
            <person name="Peng Y."/>
            <person name="Gunaseelan K."/>
            <person name="Simpson R."/>
            <person name="Tahir J."/>
            <person name="Deroles S.C."/>
            <person name="Templeton K."/>
            <person name="Luo Z."/>
            <person name="Davy M."/>
            <person name="Cheng C."/>
            <person name="McNeilage M."/>
            <person name="Scaglione D."/>
            <person name="Liu Y."/>
            <person name="Zhang Q."/>
            <person name="Datson P."/>
            <person name="De Silva N."/>
            <person name="Gardiner S.E."/>
            <person name="Bassett H."/>
            <person name="Chagne D."/>
            <person name="McCallum J."/>
            <person name="Dzierzon H."/>
            <person name="Deng C."/>
            <person name="Wang Y.Y."/>
            <person name="Barron L."/>
            <person name="Manako K."/>
            <person name="Bowen J."/>
            <person name="Foster T.M."/>
            <person name="Erridge Z.A."/>
            <person name="Tiffin H."/>
            <person name="Waite C.N."/>
            <person name="Davies K.M."/>
            <person name="Grierson E.P."/>
            <person name="Laing W.A."/>
            <person name="Kirk R."/>
            <person name="Chen X."/>
            <person name="Wood M."/>
            <person name="Montefiori M."/>
            <person name="Brummell D.A."/>
            <person name="Schwinn K.E."/>
            <person name="Catanach A."/>
            <person name="Fullerton C."/>
            <person name="Li D."/>
            <person name="Meiyalaghan S."/>
            <person name="Nieuwenhuizen N."/>
            <person name="Read N."/>
            <person name="Prakash R."/>
            <person name="Hunter D."/>
            <person name="Zhang H."/>
            <person name="McKenzie M."/>
            <person name="Knabel M."/>
            <person name="Harris A."/>
            <person name="Allan A.C."/>
            <person name="Gleave A."/>
            <person name="Chen A."/>
            <person name="Janssen B.J."/>
            <person name="Plunkett B."/>
            <person name="Ampomah-Dwamena C."/>
            <person name="Voogd C."/>
            <person name="Leif D."/>
            <person name="Lafferty D."/>
            <person name="Souleyre E.J.F."/>
            <person name="Varkonyi-Gasic E."/>
            <person name="Gambi F."/>
            <person name="Hanley J."/>
            <person name="Yao J.L."/>
            <person name="Cheung J."/>
            <person name="David K.M."/>
            <person name="Warren B."/>
            <person name="Marsh K."/>
            <person name="Snowden K.C."/>
            <person name="Lin-Wang K."/>
            <person name="Brian L."/>
            <person name="Martinez-Sanchez M."/>
            <person name="Wang M."/>
            <person name="Ileperuma N."/>
            <person name="Macnee N."/>
            <person name="Campin R."/>
            <person name="McAtee P."/>
            <person name="Drummond R.S.M."/>
            <person name="Espley R.V."/>
            <person name="Ireland H.S."/>
            <person name="Wu R."/>
            <person name="Atkinson R.G."/>
            <person name="Karunairetnam S."/>
            <person name="Bulley S."/>
            <person name="Chunkath S."/>
            <person name="Hanley Z."/>
            <person name="Storey R."/>
            <person name="Thrimawithana A.H."/>
            <person name="Thomson S."/>
            <person name="David C."/>
            <person name="Testolin R."/>
            <person name="Huang H."/>
            <person name="Hellens R.P."/>
            <person name="Schaffer R.J."/>
        </authorList>
    </citation>
    <scope>NUCLEOTIDE SEQUENCE [LARGE SCALE GENOMIC DNA]</scope>
    <source>
        <strain evidence="12">cv. Red5</strain>
    </source>
</reference>
<feature type="region of interest" description="Disordered" evidence="9">
    <location>
        <begin position="220"/>
        <end position="259"/>
    </location>
</feature>
<dbReference type="InterPro" id="IPR044808">
    <property type="entry name" value="ERF_plant"/>
</dbReference>
<evidence type="ECO:0000256" key="8">
    <source>
        <dbReference type="ARBA" id="ARBA00023242"/>
    </source>
</evidence>
<dbReference type="Proteomes" id="UP000241394">
    <property type="component" value="Chromosome LG15"/>
</dbReference>
<evidence type="ECO:0000313" key="11">
    <source>
        <dbReference type="EMBL" id="PSS09697.1"/>
    </source>
</evidence>
<evidence type="ECO:0000256" key="3">
    <source>
        <dbReference type="ARBA" id="ARBA00022821"/>
    </source>
</evidence>
<evidence type="ECO:0000256" key="6">
    <source>
        <dbReference type="ARBA" id="ARBA00023159"/>
    </source>
</evidence>
<sequence>MATTDEISALELIKLHLLGEVSPVGKFVAELSEVSSSGSDSLSSQTSSCDSQITISSCVNSNEVNDADLFDFDPYSVDFFEFESKPQIIDLTTPRPVDLSPKSSSQSRLVERRLKIDLAPVKPPVTKLEWLEFSEQAVDVSEQKPSEAEERQHYRGVRRRPWGKYAAEIRDPKRRGSRVWLGTFDTAIEAAKAYDRAAFEMRRSKAILNFPLEVGKSNDTAAAAPVDGGRKRTREVEETTEEMPAKKEKSTESDASVLSNLTTCPLTPSSWMTVWDPNGSGIFNVPMLSPLSPHPMMGFTPLTVI</sequence>
<gene>
    <name evidence="11" type="ORF">CEY00_Acc16722</name>
</gene>
<dbReference type="EMBL" id="NKQK01000015">
    <property type="protein sequence ID" value="PSS09697.1"/>
    <property type="molecule type" value="Genomic_DNA"/>
</dbReference>
<dbReference type="InterPro" id="IPR016177">
    <property type="entry name" value="DNA-bd_dom_sf"/>
</dbReference>
<dbReference type="PANTHER" id="PTHR31190:SF499">
    <property type="entry name" value="ETHYLENE-RESPONSIVE TRANSCRIPTION FACTOR ERF105"/>
    <property type="match status" value="1"/>
</dbReference>
<dbReference type="PROSITE" id="PS51032">
    <property type="entry name" value="AP2_ERF"/>
    <property type="match status" value="1"/>
</dbReference>
<dbReference type="InterPro" id="IPR001471">
    <property type="entry name" value="AP2/ERF_dom"/>
</dbReference>
<accession>A0A2R6QJW4</accession>
<keyword evidence="4" id="KW-0805">Transcription regulation</keyword>
<evidence type="ECO:0000313" key="12">
    <source>
        <dbReference type="Proteomes" id="UP000241394"/>
    </source>
</evidence>
<keyword evidence="12" id="KW-1185">Reference proteome</keyword>
<dbReference type="Pfam" id="PF00847">
    <property type="entry name" value="AP2"/>
    <property type="match status" value="1"/>
</dbReference>
<dbReference type="GO" id="GO:0006952">
    <property type="term" value="P:defense response"/>
    <property type="evidence" value="ECO:0007669"/>
    <property type="project" value="UniProtKB-KW"/>
</dbReference>
<evidence type="ECO:0000259" key="10">
    <source>
        <dbReference type="PROSITE" id="PS51032"/>
    </source>
</evidence>
<feature type="domain" description="AP2/ERF" evidence="10">
    <location>
        <begin position="153"/>
        <end position="211"/>
    </location>
</feature>
<dbReference type="InterPro" id="IPR036955">
    <property type="entry name" value="AP2/ERF_dom_sf"/>
</dbReference>
<dbReference type="AlphaFoldDB" id="A0A2R6QJW4"/>
<dbReference type="SMART" id="SM00380">
    <property type="entry name" value="AP2"/>
    <property type="match status" value="1"/>
</dbReference>
<dbReference type="InParanoid" id="A0A2R6QJW4"/>
<dbReference type="FunCoup" id="A0A2R6QJW4">
    <property type="interactions" value="92"/>
</dbReference>
<dbReference type="Gramene" id="PSS09697">
    <property type="protein sequence ID" value="PSS09697"/>
    <property type="gene ID" value="CEY00_Acc16722"/>
</dbReference>
<protein>
    <submittedName>
        <fullName evidence="11">Ethylene-responsive transcription factor</fullName>
    </submittedName>
</protein>
<evidence type="ECO:0000256" key="4">
    <source>
        <dbReference type="ARBA" id="ARBA00023015"/>
    </source>
</evidence>
<evidence type="ECO:0000256" key="7">
    <source>
        <dbReference type="ARBA" id="ARBA00023163"/>
    </source>
</evidence>
<keyword evidence="7" id="KW-0804">Transcription</keyword>
<dbReference type="GO" id="GO:0009873">
    <property type="term" value="P:ethylene-activated signaling pathway"/>
    <property type="evidence" value="ECO:0007669"/>
    <property type="project" value="UniProtKB-KW"/>
</dbReference>
<feature type="compositionally biased region" description="Basic and acidic residues" evidence="9">
    <location>
        <begin position="228"/>
        <end position="252"/>
    </location>
</feature>
<keyword evidence="6" id="KW-0010">Activator</keyword>
<keyword evidence="8" id="KW-0539">Nucleus</keyword>
<dbReference type="OrthoDB" id="674504at2759"/>
<dbReference type="Gene3D" id="3.30.730.10">
    <property type="entry name" value="AP2/ERF domain"/>
    <property type="match status" value="1"/>
</dbReference>
<evidence type="ECO:0000256" key="9">
    <source>
        <dbReference type="SAM" id="MobiDB-lite"/>
    </source>
</evidence>
<dbReference type="GO" id="GO:0003700">
    <property type="term" value="F:DNA-binding transcription factor activity"/>
    <property type="evidence" value="ECO:0007669"/>
    <property type="project" value="InterPro"/>
</dbReference>
<dbReference type="SUPFAM" id="SSF54171">
    <property type="entry name" value="DNA-binding domain"/>
    <property type="match status" value="1"/>
</dbReference>
<dbReference type="PANTHER" id="PTHR31190">
    <property type="entry name" value="DNA-BINDING DOMAIN"/>
    <property type="match status" value="1"/>
</dbReference>
<keyword evidence="5" id="KW-0238">DNA-binding</keyword>
<dbReference type="CDD" id="cd00018">
    <property type="entry name" value="AP2"/>
    <property type="match status" value="1"/>
</dbReference>